<proteinExistence type="predicted"/>
<feature type="region of interest" description="Disordered" evidence="1">
    <location>
        <begin position="194"/>
        <end position="213"/>
    </location>
</feature>
<dbReference type="SUPFAM" id="SSF55729">
    <property type="entry name" value="Acyl-CoA N-acyltransferases (Nat)"/>
    <property type="match status" value="1"/>
</dbReference>
<name>A0A6L9XX32_9MICO</name>
<dbReference type="RefSeq" id="WP_163288803.1">
    <property type="nucleotide sequence ID" value="NZ_JAAGWY010000001.1"/>
</dbReference>
<evidence type="ECO:0000256" key="1">
    <source>
        <dbReference type="SAM" id="MobiDB-lite"/>
    </source>
</evidence>
<dbReference type="InterPro" id="IPR052523">
    <property type="entry name" value="Trichothecene_AcTrans"/>
</dbReference>
<dbReference type="PANTHER" id="PTHR42791:SF1">
    <property type="entry name" value="N-ACETYLTRANSFERASE DOMAIN-CONTAINING PROTEIN"/>
    <property type="match status" value="1"/>
</dbReference>
<dbReference type="AlphaFoldDB" id="A0A6L9XX32"/>
<sequence>MDFRVATAVDVDAVTETITLAFRDDPIWGVALVGADGGTAHCRRFWQLYVEGAVRYSTVFMADDASTVAVWLPPGAGDLTAEQQQEVDELIAANLSPEHARAYDVLWERFETSHPDGPPHMYLSLLATHPDHRGLGIGQQLLADNLAAFDADGLPAYLESTNPANDHRYERAGFRPIGRFQAVIDDATVTTMWRDAPNSRDAQDARMRDARAG</sequence>
<feature type="domain" description="N-acetyltransferase" evidence="2">
    <location>
        <begin position="1"/>
        <end position="197"/>
    </location>
</feature>
<keyword evidence="3" id="KW-0808">Transferase</keyword>
<organism evidence="3 4">
    <name type="scientific">Leifsonia tongyongensis</name>
    <dbReference type="NCBI Taxonomy" id="1268043"/>
    <lineage>
        <taxon>Bacteria</taxon>
        <taxon>Bacillati</taxon>
        <taxon>Actinomycetota</taxon>
        <taxon>Actinomycetes</taxon>
        <taxon>Micrococcales</taxon>
        <taxon>Microbacteriaceae</taxon>
        <taxon>Leifsonia</taxon>
    </lineage>
</organism>
<accession>A0A6L9XX32</accession>
<dbReference type="PROSITE" id="PS51186">
    <property type="entry name" value="GNAT"/>
    <property type="match status" value="1"/>
</dbReference>
<evidence type="ECO:0000313" key="4">
    <source>
        <dbReference type="Proteomes" id="UP000474967"/>
    </source>
</evidence>
<comment type="caution">
    <text evidence="3">The sequence shown here is derived from an EMBL/GenBank/DDBJ whole genome shotgun (WGS) entry which is preliminary data.</text>
</comment>
<dbReference type="Pfam" id="PF13508">
    <property type="entry name" value="Acetyltransf_7"/>
    <property type="match status" value="1"/>
</dbReference>
<feature type="compositionally biased region" description="Basic and acidic residues" evidence="1">
    <location>
        <begin position="197"/>
        <end position="213"/>
    </location>
</feature>
<dbReference type="EMBL" id="JAAGWY010000001">
    <property type="protein sequence ID" value="NEN05614.1"/>
    <property type="molecule type" value="Genomic_DNA"/>
</dbReference>
<dbReference type="InterPro" id="IPR016181">
    <property type="entry name" value="Acyl_CoA_acyltransferase"/>
</dbReference>
<keyword evidence="4" id="KW-1185">Reference proteome</keyword>
<dbReference type="Proteomes" id="UP000474967">
    <property type="component" value="Unassembled WGS sequence"/>
</dbReference>
<gene>
    <name evidence="3" type="ORF">G3T36_06980</name>
</gene>
<dbReference type="GO" id="GO:0016747">
    <property type="term" value="F:acyltransferase activity, transferring groups other than amino-acyl groups"/>
    <property type="evidence" value="ECO:0007669"/>
    <property type="project" value="InterPro"/>
</dbReference>
<evidence type="ECO:0000259" key="2">
    <source>
        <dbReference type="PROSITE" id="PS51186"/>
    </source>
</evidence>
<protein>
    <submittedName>
        <fullName evidence="3">GNAT family N-acetyltransferase</fullName>
    </submittedName>
</protein>
<dbReference type="Gene3D" id="3.40.630.30">
    <property type="match status" value="1"/>
</dbReference>
<dbReference type="CDD" id="cd04301">
    <property type="entry name" value="NAT_SF"/>
    <property type="match status" value="1"/>
</dbReference>
<dbReference type="InterPro" id="IPR000182">
    <property type="entry name" value="GNAT_dom"/>
</dbReference>
<dbReference type="PANTHER" id="PTHR42791">
    <property type="entry name" value="GNAT FAMILY ACETYLTRANSFERASE"/>
    <property type="match status" value="1"/>
</dbReference>
<evidence type="ECO:0000313" key="3">
    <source>
        <dbReference type="EMBL" id="NEN05614.1"/>
    </source>
</evidence>
<reference evidence="3 4" key="1">
    <citation type="journal article" date="2014" name="J. Microbiol.">
        <title>Diaminobutyricibacter tongyongensis gen. nov., sp. nov. and Homoserinibacter gongjuensis gen. nov., sp. nov. belong to the family Microbacteriaceae.</title>
        <authorList>
            <person name="Kim S.J."/>
            <person name="Ahn J.H."/>
            <person name="Weon H.Y."/>
            <person name="Hamada M."/>
            <person name="Suzuki K."/>
            <person name="Kwon S.W."/>
        </authorList>
    </citation>
    <scope>NUCLEOTIDE SEQUENCE [LARGE SCALE GENOMIC DNA]</scope>
    <source>
        <strain evidence="3 4">NBRC 108724</strain>
    </source>
</reference>